<dbReference type="Proteomes" id="UP000279307">
    <property type="component" value="Chromosome 11"/>
</dbReference>
<dbReference type="InterPro" id="IPR000953">
    <property type="entry name" value="Chromo/chromo_shadow_dom"/>
</dbReference>
<dbReference type="GO" id="GO:0003676">
    <property type="term" value="F:nucleic acid binding"/>
    <property type="evidence" value="ECO:0007669"/>
    <property type="project" value="InterPro"/>
</dbReference>
<dbReference type="AlphaFoldDB" id="A0A3L8DBK0"/>
<comment type="caution">
    <text evidence="3">The sequence shown here is derived from an EMBL/GenBank/DDBJ whole genome shotgun (WGS) entry which is preliminary data.</text>
</comment>
<dbReference type="InterPro" id="IPR001584">
    <property type="entry name" value="Integrase_cat-core"/>
</dbReference>
<dbReference type="EMBL" id="QOIP01000011">
    <property type="protein sequence ID" value="RLU17259.1"/>
    <property type="molecule type" value="Genomic_DNA"/>
</dbReference>
<dbReference type="SUPFAM" id="SSF53098">
    <property type="entry name" value="Ribonuclease H-like"/>
    <property type="match status" value="1"/>
</dbReference>
<dbReference type="OrthoDB" id="6343797at2759"/>
<feature type="domain" description="Integrase catalytic" evidence="2">
    <location>
        <begin position="25"/>
        <end position="201"/>
    </location>
</feature>
<dbReference type="PROSITE" id="PS50013">
    <property type="entry name" value="CHROMO_2"/>
    <property type="match status" value="1"/>
</dbReference>
<dbReference type="GO" id="GO:0005694">
    <property type="term" value="C:chromosome"/>
    <property type="evidence" value="ECO:0007669"/>
    <property type="project" value="UniProtKB-ARBA"/>
</dbReference>
<evidence type="ECO:0000259" key="2">
    <source>
        <dbReference type="PROSITE" id="PS50994"/>
    </source>
</evidence>
<accession>A0A3L8DBK0</accession>
<dbReference type="InterPro" id="IPR036397">
    <property type="entry name" value="RNaseH_sf"/>
</dbReference>
<dbReference type="InterPro" id="IPR012337">
    <property type="entry name" value="RNaseH-like_sf"/>
</dbReference>
<organism evidence="3 4">
    <name type="scientific">Ooceraea biroi</name>
    <name type="common">Clonal raider ant</name>
    <name type="synonym">Cerapachys biroi</name>
    <dbReference type="NCBI Taxonomy" id="2015173"/>
    <lineage>
        <taxon>Eukaryota</taxon>
        <taxon>Metazoa</taxon>
        <taxon>Ecdysozoa</taxon>
        <taxon>Arthropoda</taxon>
        <taxon>Hexapoda</taxon>
        <taxon>Insecta</taxon>
        <taxon>Pterygota</taxon>
        <taxon>Neoptera</taxon>
        <taxon>Endopterygota</taxon>
        <taxon>Hymenoptera</taxon>
        <taxon>Apocrita</taxon>
        <taxon>Aculeata</taxon>
        <taxon>Formicoidea</taxon>
        <taxon>Formicidae</taxon>
        <taxon>Dorylinae</taxon>
        <taxon>Ooceraea</taxon>
    </lineage>
</organism>
<sequence length="239" mass="28182">MRVKARGNVSSERLQLVCELHAPARRNFPRRRVIVRGYDDLWQADLVDVQSYARQNRGYRYILTIIDALSKYAWAVPLKRKSESEVAEALSRIFRDDRRCPRNLQTDEGKEFYNAQVRELARTNGINHYSTHSVMKASIVERFNRTLKNEMWKGYTPNWTTEVFKVAKVQRTNLATYLLQDYRGNPISGGFYEHELLRTRHPDVYLVEKVLRRRGNDVYVKWLGMDASHNSWISKDNVL</sequence>
<evidence type="ECO:0000313" key="4">
    <source>
        <dbReference type="Proteomes" id="UP000279307"/>
    </source>
</evidence>
<dbReference type="PANTHER" id="PTHR46585">
    <property type="entry name" value="INTEGRASE CORE DOMAIN CONTAINING PROTEIN"/>
    <property type="match status" value="1"/>
</dbReference>
<gene>
    <name evidence="3" type="ORF">DMN91_011328</name>
</gene>
<dbReference type="SUPFAM" id="SSF54160">
    <property type="entry name" value="Chromo domain-like"/>
    <property type="match status" value="1"/>
</dbReference>
<evidence type="ECO:0000259" key="1">
    <source>
        <dbReference type="PROSITE" id="PS50013"/>
    </source>
</evidence>
<reference evidence="3 4" key="1">
    <citation type="journal article" date="2018" name="Genome Res.">
        <title>The genomic architecture and molecular evolution of ant odorant receptors.</title>
        <authorList>
            <person name="McKenzie S.K."/>
            <person name="Kronauer D.J.C."/>
        </authorList>
    </citation>
    <scope>NUCLEOTIDE SEQUENCE [LARGE SCALE GENOMIC DNA]</scope>
    <source>
        <strain evidence="3">Clonal line C1</strain>
    </source>
</reference>
<dbReference type="PANTHER" id="PTHR46585:SF1">
    <property type="entry name" value="CHROMO DOMAIN-CONTAINING PROTEIN"/>
    <property type="match status" value="1"/>
</dbReference>
<evidence type="ECO:0000313" key="3">
    <source>
        <dbReference type="EMBL" id="RLU17259.1"/>
    </source>
</evidence>
<protein>
    <recommendedName>
        <fullName evidence="5">Integrase catalytic domain-containing protein</fullName>
    </recommendedName>
</protein>
<dbReference type="Pfam" id="PF00665">
    <property type="entry name" value="rve"/>
    <property type="match status" value="1"/>
</dbReference>
<dbReference type="Gene3D" id="3.30.420.10">
    <property type="entry name" value="Ribonuclease H-like superfamily/Ribonuclease H"/>
    <property type="match status" value="1"/>
</dbReference>
<dbReference type="InterPro" id="IPR016197">
    <property type="entry name" value="Chromo-like_dom_sf"/>
</dbReference>
<dbReference type="PROSITE" id="PS50994">
    <property type="entry name" value="INTEGRASE"/>
    <property type="match status" value="1"/>
</dbReference>
<proteinExistence type="predicted"/>
<name>A0A3L8DBK0_OOCBI</name>
<dbReference type="GO" id="GO:0015074">
    <property type="term" value="P:DNA integration"/>
    <property type="evidence" value="ECO:0007669"/>
    <property type="project" value="InterPro"/>
</dbReference>
<evidence type="ECO:0008006" key="5">
    <source>
        <dbReference type="Google" id="ProtNLM"/>
    </source>
</evidence>
<feature type="domain" description="Chromo" evidence="1">
    <location>
        <begin position="205"/>
        <end position="239"/>
    </location>
</feature>